<keyword evidence="2" id="KW-1185">Reference proteome</keyword>
<organism evidence="1 2">
    <name type="scientific">Geodia barretti</name>
    <name type="common">Barrett's horny sponge</name>
    <dbReference type="NCBI Taxonomy" id="519541"/>
    <lineage>
        <taxon>Eukaryota</taxon>
        <taxon>Metazoa</taxon>
        <taxon>Porifera</taxon>
        <taxon>Demospongiae</taxon>
        <taxon>Heteroscleromorpha</taxon>
        <taxon>Tetractinellida</taxon>
        <taxon>Astrophorina</taxon>
        <taxon>Geodiidae</taxon>
        <taxon>Geodia</taxon>
    </lineage>
</organism>
<evidence type="ECO:0000313" key="2">
    <source>
        <dbReference type="Proteomes" id="UP001174909"/>
    </source>
</evidence>
<dbReference type="AlphaFoldDB" id="A0AA35R4T0"/>
<dbReference type="EMBL" id="CASHTH010000556">
    <property type="protein sequence ID" value="CAI8004311.1"/>
    <property type="molecule type" value="Genomic_DNA"/>
</dbReference>
<gene>
    <name evidence="1" type="ORF">GBAR_LOCUS3878</name>
</gene>
<reference evidence="1" key="1">
    <citation type="submission" date="2023-03" db="EMBL/GenBank/DDBJ databases">
        <authorList>
            <person name="Steffen K."/>
            <person name="Cardenas P."/>
        </authorList>
    </citation>
    <scope>NUCLEOTIDE SEQUENCE</scope>
</reference>
<evidence type="ECO:0000313" key="1">
    <source>
        <dbReference type="EMBL" id="CAI8004311.1"/>
    </source>
</evidence>
<comment type="caution">
    <text evidence="1">The sequence shown here is derived from an EMBL/GenBank/DDBJ whole genome shotgun (WGS) entry which is preliminary data.</text>
</comment>
<proteinExistence type="predicted"/>
<accession>A0AA35R4T0</accession>
<sequence length="150" mass="16728">MALPVVIEPGVDYASPSDWVWRDVDSSQPNSAVFHISHSEITRVLVDTLRPEDCSPDANVVIKDEIPILVLDSLDKYWAGEAKQHLPLNGVRVPVEADTLAEAKRALADDLAAQFRLLMMLRSSAHQLAPPLQENLLMLSERLEPRRDKA</sequence>
<protein>
    <submittedName>
        <fullName evidence="1">Uncharacterized protein</fullName>
    </submittedName>
</protein>
<dbReference type="Proteomes" id="UP001174909">
    <property type="component" value="Unassembled WGS sequence"/>
</dbReference>
<name>A0AA35R4T0_GEOBA</name>